<comment type="caution">
    <text evidence="1">The sequence shown here is derived from an EMBL/GenBank/DDBJ whole genome shotgun (WGS) entry which is preliminary data.</text>
</comment>
<dbReference type="AlphaFoldDB" id="A0A132DAI3"/>
<name>A0A132DAI3_BURVI</name>
<evidence type="ECO:0000313" key="2">
    <source>
        <dbReference type="Proteomes" id="UP000237632"/>
    </source>
</evidence>
<dbReference type="EMBL" id="PVHK01000070">
    <property type="protein sequence ID" value="PRH42387.1"/>
    <property type="molecule type" value="Genomic_DNA"/>
</dbReference>
<organism evidence="1 2">
    <name type="scientific">Burkholderia vietnamiensis</name>
    <dbReference type="NCBI Taxonomy" id="60552"/>
    <lineage>
        <taxon>Bacteria</taxon>
        <taxon>Pseudomonadati</taxon>
        <taxon>Pseudomonadota</taxon>
        <taxon>Betaproteobacteria</taxon>
        <taxon>Burkholderiales</taxon>
        <taxon>Burkholderiaceae</taxon>
        <taxon>Burkholderia</taxon>
        <taxon>Burkholderia cepacia complex</taxon>
    </lineage>
</organism>
<evidence type="ECO:0000313" key="1">
    <source>
        <dbReference type="EMBL" id="PRH42387.1"/>
    </source>
</evidence>
<protein>
    <submittedName>
        <fullName evidence="1">Uncharacterized protein</fullName>
    </submittedName>
</protein>
<reference evidence="1 2" key="1">
    <citation type="submission" date="2018-03" db="EMBL/GenBank/DDBJ databases">
        <authorList>
            <person name="Nguyen K."/>
            <person name="Fouts D."/>
            <person name="Sutton G."/>
        </authorList>
    </citation>
    <scope>NUCLEOTIDE SEQUENCE [LARGE SCALE GENOMIC DNA]</scope>
    <source>
        <strain evidence="1 2">AU3578</strain>
    </source>
</reference>
<dbReference type="Proteomes" id="UP000237632">
    <property type="component" value="Unassembled WGS sequence"/>
</dbReference>
<accession>A0A132DAI3</accession>
<sequence length="75" mass="8447">MLARPVEQRELSQLGDMRDVVDMVGGDRMLVQIRARHPYDVAAFGSIQRYPHQFIGLESSALANSVANAFRSDRE</sequence>
<gene>
    <name evidence="1" type="ORF">C6T65_10510</name>
</gene>
<proteinExistence type="predicted"/>